<dbReference type="KEGG" id="bnn:FOA43_003099"/>
<reference evidence="2" key="1">
    <citation type="submission" date="2020-10" db="EMBL/GenBank/DDBJ databases">
        <authorList>
            <person name="Roach M.J.R."/>
        </authorList>
    </citation>
    <scope>NUCLEOTIDE SEQUENCE</scope>
    <source>
        <strain evidence="2">CBS 1945</strain>
    </source>
</reference>
<dbReference type="InterPro" id="IPR006683">
    <property type="entry name" value="Thioestr_dom"/>
</dbReference>
<feature type="domain" description="Thioesterase" evidence="1">
    <location>
        <begin position="117"/>
        <end position="163"/>
    </location>
</feature>
<dbReference type="Proteomes" id="UP000662931">
    <property type="component" value="Chromosome 3"/>
</dbReference>
<dbReference type="InterPro" id="IPR052061">
    <property type="entry name" value="PTE-AB_protein"/>
</dbReference>
<dbReference type="EMBL" id="CP064814">
    <property type="protein sequence ID" value="QPG75739.1"/>
    <property type="molecule type" value="Genomic_DNA"/>
</dbReference>
<dbReference type="InterPro" id="IPR029069">
    <property type="entry name" value="HotDog_dom_sf"/>
</dbReference>
<dbReference type="SUPFAM" id="SSF54637">
    <property type="entry name" value="Thioesterase/thiol ester dehydrase-isomerase"/>
    <property type="match status" value="1"/>
</dbReference>
<sequence length="214" mass="24456">MVVLVVAMTYLSFEDLEKEVAVAGYEHIPTLLNENNQDSLFIGHNNLLQKDRIEEVRIYSKPIYTHTELDKLINQGSGPIQYLVEDKGNWSDTDTEPISNHLIGFFRLGKLLTSHLNVVHGGAIATLIDEFFVKVTLPLTPNSFAVTANLNIKYSKPLKFNDEDRLLEVVLECFIVKMKEHRKFTVYGYLKNIHDGYRYCKGELLVVVPKNSIE</sequence>
<dbReference type="Pfam" id="PF03061">
    <property type="entry name" value="4HBT"/>
    <property type="match status" value="1"/>
</dbReference>
<dbReference type="RefSeq" id="XP_038779304.1">
    <property type="nucleotide sequence ID" value="XM_038923376.1"/>
</dbReference>
<evidence type="ECO:0000259" key="1">
    <source>
        <dbReference type="Pfam" id="PF03061"/>
    </source>
</evidence>
<proteinExistence type="predicted"/>
<protein>
    <recommendedName>
        <fullName evidence="1">Thioesterase domain-containing protein</fullName>
    </recommendedName>
</protein>
<evidence type="ECO:0000313" key="3">
    <source>
        <dbReference type="Proteomes" id="UP000662931"/>
    </source>
</evidence>
<accession>A0A875S7Q5</accession>
<dbReference type="GeneID" id="62196500"/>
<organism evidence="2 3">
    <name type="scientific">Eeniella nana</name>
    <name type="common">Yeast</name>
    <name type="synonym">Brettanomyces nanus</name>
    <dbReference type="NCBI Taxonomy" id="13502"/>
    <lineage>
        <taxon>Eukaryota</taxon>
        <taxon>Fungi</taxon>
        <taxon>Dikarya</taxon>
        <taxon>Ascomycota</taxon>
        <taxon>Saccharomycotina</taxon>
        <taxon>Pichiomycetes</taxon>
        <taxon>Pichiales</taxon>
        <taxon>Pichiaceae</taxon>
        <taxon>Brettanomyces</taxon>
    </lineage>
</organism>
<gene>
    <name evidence="2" type="ORF">FOA43_003099</name>
</gene>
<dbReference type="Gene3D" id="3.10.129.10">
    <property type="entry name" value="Hotdog Thioesterase"/>
    <property type="match status" value="1"/>
</dbReference>
<dbReference type="PANTHER" id="PTHR47260:SF1">
    <property type="entry name" value="UPF0644 PROTEIN PB2B4.06"/>
    <property type="match status" value="1"/>
</dbReference>
<dbReference type="OrthoDB" id="506431at2759"/>
<keyword evidence="3" id="KW-1185">Reference proteome</keyword>
<dbReference type="PANTHER" id="PTHR47260">
    <property type="entry name" value="UPF0644 PROTEIN PB2B4.06"/>
    <property type="match status" value="1"/>
</dbReference>
<name>A0A875S7Q5_EENNA</name>
<dbReference type="AlphaFoldDB" id="A0A875S7Q5"/>
<evidence type="ECO:0000313" key="2">
    <source>
        <dbReference type="EMBL" id="QPG75739.1"/>
    </source>
</evidence>